<dbReference type="Gene3D" id="3.40.47.10">
    <property type="match status" value="1"/>
</dbReference>
<organism evidence="2 3">
    <name type="scientific">Streptomyces netropsis</name>
    <name type="common">Streptoverticillium netropsis</name>
    <dbReference type="NCBI Taxonomy" id="55404"/>
    <lineage>
        <taxon>Bacteria</taxon>
        <taxon>Bacillati</taxon>
        <taxon>Actinomycetota</taxon>
        <taxon>Actinomycetes</taxon>
        <taxon>Kitasatosporales</taxon>
        <taxon>Streptomycetaceae</taxon>
        <taxon>Streptomyces</taxon>
    </lineage>
</organism>
<dbReference type="RefSeq" id="WP_184740189.1">
    <property type="nucleotide sequence ID" value="NZ_BMRW01000025.1"/>
</dbReference>
<evidence type="ECO:0000313" key="2">
    <source>
        <dbReference type="EMBL" id="MBB4890750.1"/>
    </source>
</evidence>
<keyword evidence="3" id="KW-1185">Reference proteome</keyword>
<feature type="compositionally biased region" description="Low complexity" evidence="1">
    <location>
        <begin position="80"/>
        <end position="95"/>
    </location>
</feature>
<sequence length="95" mass="10342">MPGLKPWLQDETPLFSPEPDFLVSHTGGPRIMYEVSKGLGIPPARFELSEKSLARRGNTAGVVVFDVLEQTFTEPPGPAPWGWSSPSAPGSPRWP</sequence>
<dbReference type="AlphaFoldDB" id="A0A7W7PJG8"/>
<dbReference type="InterPro" id="IPR016039">
    <property type="entry name" value="Thiolase-like"/>
</dbReference>
<accession>A0A7W7PJG8</accession>
<proteinExistence type="predicted"/>
<dbReference type="SUPFAM" id="SSF53901">
    <property type="entry name" value="Thiolase-like"/>
    <property type="match status" value="1"/>
</dbReference>
<protein>
    <submittedName>
        <fullName evidence="2">Putative naringenin-chalcone synthase</fullName>
    </submittedName>
</protein>
<dbReference type="Proteomes" id="UP000556436">
    <property type="component" value="Unassembled WGS sequence"/>
</dbReference>
<evidence type="ECO:0000256" key="1">
    <source>
        <dbReference type="SAM" id="MobiDB-lite"/>
    </source>
</evidence>
<comment type="caution">
    <text evidence="2">The sequence shown here is derived from an EMBL/GenBank/DDBJ whole genome shotgun (WGS) entry which is preliminary data.</text>
</comment>
<feature type="region of interest" description="Disordered" evidence="1">
    <location>
        <begin position="74"/>
        <end position="95"/>
    </location>
</feature>
<gene>
    <name evidence="2" type="ORF">FHS38_006840</name>
</gene>
<name>A0A7W7PJG8_STRNE</name>
<evidence type="ECO:0000313" key="3">
    <source>
        <dbReference type="Proteomes" id="UP000556436"/>
    </source>
</evidence>
<reference evidence="2 3" key="1">
    <citation type="submission" date="2020-08" db="EMBL/GenBank/DDBJ databases">
        <title>Genomic Encyclopedia of Type Strains, Phase III (KMG-III): the genomes of soil and plant-associated and newly described type strains.</title>
        <authorList>
            <person name="Whitman W."/>
        </authorList>
    </citation>
    <scope>NUCLEOTIDE SEQUENCE [LARGE SCALE GENOMIC DNA]</scope>
    <source>
        <strain evidence="2 3">CECT 3265</strain>
    </source>
</reference>
<dbReference type="EMBL" id="JACHJG010000024">
    <property type="protein sequence ID" value="MBB4890750.1"/>
    <property type="molecule type" value="Genomic_DNA"/>
</dbReference>
<dbReference type="GO" id="GO:0016747">
    <property type="term" value="F:acyltransferase activity, transferring groups other than amino-acyl groups"/>
    <property type="evidence" value="ECO:0007669"/>
    <property type="project" value="UniProtKB-ARBA"/>
</dbReference>